<dbReference type="SUPFAM" id="SSF52172">
    <property type="entry name" value="CheY-like"/>
    <property type="match status" value="1"/>
</dbReference>
<dbReference type="SUPFAM" id="SSF46689">
    <property type="entry name" value="Homeodomain-like"/>
    <property type="match status" value="1"/>
</dbReference>
<evidence type="ECO:0000259" key="7">
    <source>
        <dbReference type="PROSITE" id="PS50110"/>
    </source>
</evidence>
<dbReference type="Pfam" id="PF25601">
    <property type="entry name" value="AAA_lid_14"/>
    <property type="match status" value="1"/>
</dbReference>
<reference evidence="8" key="1">
    <citation type="submission" date="2013-07" db="EMBL/GenBank/DDBJ databases">
        <authorList>
            <consortium name="DOE Joint Genome Institute"/>
            <person name="Anderson I."/>
            <person name="Huntemann M."/>
            <person name="Han J."/>
            <person name="Chen A."/>
            <person name="Kyrpides N."/>
            <person name="Mavromatis K."/>
            <person name="Markowitz V."/>
            <person name="Palaniappan K."/>
            <person name="Ivanova N."/>
            <person name="Schaumberg A."/>
            <person name="Pati A."/>
            <person name="Liolios K."/>
            <person name="Nordberg H.P."/>
            <person name="Cantor M.N."/>
            <person name="Hua S.X."/>
            <person name="Woyke T."/>
        </authorList>
    </citation>
    <scope>NUCLEOTIDE SEQUENCE [LARGE SCALE GENOMIC DNA]</scope>
    <source>
        <strain evidence="8">DSM 17970</strain>
    </source>
</reference>
<feature type="domain" description="Response regulatory" evidence="7">
    <location>
        <begin position="1"/>
        <end position="119"/>
    </location>
</feature>
<feature type="modified residue" description="4-aspartylphosphate" evidence="5">
    <location>
        <position position="50"/>
    </location>
</feature>
<dbReference type="InterPro" id="IPR003593">
    <property type="entry name" value="AAA+_ATPase"/>
</dbReference>
<accession>A0ABP3BDD9</accession>
<dbReference type="PRINTS" id="PR01590">
    <property type="entry name" value="HTHFIS"/>
</dbReference>
<dbReference type="EMBL" id="JFBS01000001">
    <property type="protein sequence ID" value="EXG77703.1"/>
    <property type="molecule type" value="Genomic_DNA"/>
</dbReference>
<keyword evidence="2" id="KW-0067">ATP-binding</keyword>
<dbReference type="SMART" id="SM00382">
    <property type="entry name" value="AAA"/>
    <property type="match status" value="1"/>
</dbReference>
<dbReference type="InterPro" id="IPR002197">
    <property type="entry name" value="HTH_Fis"/>
</dbReference>
<evidence type="ECO:0000259" key="6">
    <source>
        <dbReference type="PROSITE" id="PS50045"/>
    </source>
</evidence>
<dbReference type="InterPro" id="IPR058031">
    <property type="entry name" value="AAA_lid_NorR"/>
</dbReference>
<keyword evidence="4" id="KW-0804">Transcription</keyword>
<dbReference type="CDD" id="cd00009">
    <property type="entry name" value="AAA"/>
    <property type="match status" value="1"/>
</dbReference>
<dbReference type="Proteomes" id="UP000243438">
    <property type="component" value="Unassembled WGS sequence"/>
</dbReference>
<keyword evidence="1" id="KW-0547">Nucleotide-binding</keyword>
<dbReference type="InterPro" id="IPR025662">
    <property type="entry name" value="Sigma_54_int_dom_ATP-bd_1"/>
</dbReference>
<dbReference type="Gene3D" id="3.40.50.300">
    <property type="entry name" value="P-loop containing nucleotide triphosphate hydrolases"/>
    <property type="match status" value="1"/>
</dbReference>
<dbReference type="Pfam" id="PF02954">
    <property type="entry name" value="HTH_8"/>
    <property type="match status" value="1"/>
</dbReference>
<dbReference type="InterPro" id="IPR009057">
    <property type="entry name" value="Homeodomain-like_sf"/>
</dbReference>
<dbReference type="Gene3D" id="3.40.50.2300">
    <property type="match status" value="1"/>
</dbReference>
<evidence type="ECO:0000256" key="5">
    <source>
        <dbReference type="PROSITE-ProRule" id="PRU00169"/>
    </source>
</evidence>
<proteinExistence type="predicted"/>
<evidence type="ECO:0000313" key="9">
    <source>
        <dbReference type="Proteomes" id="UP000243438"/>
    </source>
</evidence>
<dbReference type="PANTHER" id="PTHR32071">
    <property type="entry name" value="TRANSCRIPTIONAL REGULATORY PROTEIN"/>
    <property type="match status" value="1"/>
</dbReference>
<keyword evidence="5" id="KW-0597">Phosphoprotein</keyword>
<dbReference type="PANTHER" id="PTHR32071:SF57">
    <property type="entry name" value="C4-DICARBOXYLATE TRANSPORT TRANSCRIPTIONAL REGULATORY PROTEIN DCTD"/>
    <property type="match status" value="1"/>
</dbReference>
<dbReference type="InterPro" id="IPR025943">
    <property type="entry name" value="Sigma_54_int_dom_ATP-bd_2"/>
</dbReference>
<dbReference type="SMART" id="SM00448">
    <property type="entry name" value="REC"/>
    <property type="match status" value="1"/>
</dbReference>
<dbReference type="InterPro" id="IPR002078">
    <property type="entry name" value="Sigma_54_int"/>
</dbReference>
<dbReference type="PROSITE" id="PS00676">
    <property type="entry name" value="SIGMA54_INTERACT_2"/>
    <property type="match status" value="1"/>
</dbReference>
<dbReference type="PROSITE" id="PS50110">
    <property type="entry name" value="RESPONSE_REGULATORY"/>
    <property type="match status" value="1"/>
</dbReference>
<keyword evidence="9" id="KW-1185">Reference proteome</keyword>
<keyword evidence="3" id="KW-0805">Transcription regulation</keyword>
<comment type="caution">
    <text evidence="8">The sequence shown here is derived from an EMBL/GenBank/DDBJ whole genome shotgun (WGS) entry which is preliminary data.</text>
</comment>
<dbReference type="PROSITE" id="PS00675">
    <property type="entry name" value="SIGMA54_INTERACT_1"/>
    <property type="match status" value="1"/>
</dbReference>
<evidence type="ECO:0000256" key="2">
    <source>
        <dbReference type="ARBA" id="ARBA00022840"/>
    </source>
</evidence>
<dbReference type="InterPro" id="IPR001789">
    <property type="entry name" value="Sig_transdc_resp-reg_receiver"/>
</dbReference>
<sequence length="466" mass="51908">MILIIDDDISIRASLSFMLKRAGYEVVAVASPKEAISTIRDTAPQLILMDMNFSLSTSGDEGITLLKQVKLFREDVPIILMTAWGSIDLAVKGMRAGAFDFITKPWNNASLLQRIETALELNSIDGSKDTNSSHNIDTIRQNKNNDFDRSFIIGNSDGLNQVLDVVKRVAKTNASVLITGESGTGKELIAEALHRNSMRMDKNFVKVNLGGISQSLFESEMFGHKKGAFTDASADRIGRFELADKGTIFLDEIGDLDIGSQVKLLRVLQDQTFEPLGDSHAHKVDVRVVSATNADLTKRIAEHSFREDLFYRINLITVHLPALRDRREDIPLLAKHFAYKQCEVNNIPQVEFSQDAMTLLSRLPYSGNIRELKNIVERTIIICAKKILTAGDFEPQINSCSAANATVNSNTAVHSDGLTLDDIERRTIVASLKKHKNNLSHVAFDLGLSRAALYRRLEKYDIDYKK</sequence>
<protein>
    <submittedName>
        <fullName evidence="8">Response regulator with CheY-like receiver, AAA-type ATPase, and DNA-binding domains</fullName>
    </submittedName>
</protein>
<gene>
    <name evidence="8" type="ORF">XylorDRAFT_0047</name>
</gene>
<evidence type="ECO:0000256" key="4">
    <source>
        <dbReference type="ARBA" id="ARBA00023163"/>
    </source>
</evidence>
<dbReference type="PROSITE" id="PS50045">
    <property type="entry name" value="SIGMA54_INTERACT_4"/>
    <property type="match status" value="1"/>
</dbReference>
<evidence type="ECO:0000313" key="8">
    <source>
        <dbReference type="EMBL" id="EXG77703.1"/>
    </source>
</evidence>
<dbReference type="RefSeq" id="WP_036875901.1">
    <property type="nucleotide sequence ID" value="NZ_KK073873.1"/>
</dbReference>
<dbReference type="InterPro" id="IPR011006">
    <property type="entry name" value="CheY-like_superfamily"/>
</dbReference>
<dbReference type="SUPFAM" id="SSF52540">
    <property type="entry name" value="P-loop containing nucleoside triphosphate hydrolases"/>
    <property type="match status" value="1"/>
</dbReference>
<dbReference type="InterPro" id="IPR027417">
    <property type="entry name" value="P-loop_NTPase"/>
</dbReference>
<name>A0ABP3BDD9_9BACT</name>
<dbReference type="Gene3D" id="1.10.8.60">
    <property type="match status" value="1"/>
</dbReference>
<evidence type="ECO:0000256" key="3">
    <source>
        <dbReference type="ARBA" id="ARBA00023015"/>
    </source>
</evidence>
<evidence type="ECO:0000256" key="1">
    <source>
        <dbReference type="ARBA" id="ARBA00022741"/>
    </source>
</evidence>
<dbReference type="Pfam" id="PF00158">
    <property type="entry name" value="Sigma54_activat"/>
    <property type="match status" value="1"/>
</dbReference>
<organism evidence="8 9">
    <name type="scientific">Xylanibacter oryzae DSM 17970</name>
    <dbReference type="NCBI Taxonomy" id="915438"/>
    <lineage>
        <taxon>Bacteria</taxon>
        <taxon>Pseudomonadati</taxon>
        <taxon>Bacteroidota</taxon>
        <taxon>Bacteroidia</taxon>
        <taxon>Bacteroidales</taxon>
        <taxon>Prevotellaceae</taxon>
        <taxon>Xylanibacter</taxon>
    </lineage>
</organism>
<dbReference type="Pfam" id="PF00072">
    <property type="entry name" value="Response_reg"/>
    <property type="match status" value="1"/>
</dbReference>
<dbReference type="Gene3D" id="1.10.10.60">
    <property type="entry name" value="Homeodomain-like"/>
    <property type="match status" value="1"/>
</dbReference>
<feature type="domain" description="Sigma-54 factor interaction" evidence="6">
    <location>
        <begin position="152"/>
        <end position="381"/>
    </location>
</feature>